<organism evidence="2 3">
    <name type="scientific">Pseudomonas gingeri</name>
    <dbReference type="NCBI Taxonomy" id="117681"/>
    <lineage>
        <taxon>Bacteria</taxon>
        <taxon>Pseudomonadati</taxon>
        <taxon>Pseudomonadota</taxon>
        <taxon>Gammaproteobacteria</taxon>
        <taxon>Pseudomonadales</taxon>
        <taxon>Pseudomonadaceae</taxon>
        <taxon>Pseudomonas</taxon>
    </lineage>
</organism>
<feature type="region of interest" description="Disordered" evidence="1">
    <location>
        <begin position="1"/>
        <end position="33"/>
    </location>
</feature>
<gene>
    <name evidence="2" type="ORF">HX882_17210</name>
</gene>
<dbReference type="Proteomes" id="UP000539985">
    <property type="component" value="Unassembled WGS sequence"/>
</dbReference>
<feature type="compositionally biased region" description="Pro residues" evidence="1">
    <location>
        <begin position="13"/>
        <end position="23"/>
    </location>
</feature>
<proteinExistence type="predicted"/>
<evidence type="ECO:0000313" key="2">
    <source>
        <dbReference type="EMBL" id="NWB97639.1"/>
    </source>
</evidence>
<comment type="caution">
    <text evidence="2">The sequence shown here is derived from an EMBL/GenBank/DDBJ whole genome shotgun (WGS) entry which is preliminary data.</text>
</comment>
<name>A0A7Y8C3G1_9PSED</name>
<accession>A0A7Y8C3G1</accession>
<dbReference type="AlphaFoldDB" id="A0A7Y8C3G1"/>
<feature type="compositionally biased region" description="Basic and acidic residues" evidence="1">
    <location>
        <begin position="366"/>
        <end position="379"/>
    </location>
</feature>
<dbReference type="RefSeq" id="WP_177103280.1">
    <property type="nucleotide sequence ID" value="NZ_JACAQB010000008.1"/>
</dbReference>
<feature type="region of interest" description="Disordered" evidence="1">
    <location>
        <begin position="366"/>
        <end position="459"/>
    </location>
</feature>
<protein>
    <submittedName>
        <fullName evidence="2">Uncharacterized protein</fullName>
    </submittedName>
</protein>
<dbReference type="EMBL" id="JACAQB010000008">
    <property type="protein sequence ID" value="NWB97639.1"/>
    <property type="molecule type" value="Genomic_DNA"/>
</dbReference>
<feature type="compositionally biased region" description="Basic and acidic residues" evidence="1">
    <location>
        <begin position="396"/>
        <end position="438"/>
    </location>
</feature>
<evidence type="ECO:0000313" key="3">
    <source>
        <dbReference type="Proteomes" id="UP000539985"/>
    </source>
</evidence>
<evidence type="ECO:0000256" key="1">
    <source>
        <dbReference type="SAM" id="MobiDB-lite"/>
    </source>
</evidence>
<reference evidence="2 3" key="1">
    <citation type="submission" date="2020-04" db="EMBL/GenBank/DDBJ databases">
        <title>Molecular characterization of pseudomonads from Agaricus bisporus reveal novel blotch 2 pathogens in Western Europe.</title>
        <authorList>
            <person name="Taparia T."/>
            <person name="Krijger M."/>
            <person name="Haynes E."/>
            <person name="Elpinstone J.G."/>
            <person name="Noble R."/>
            <person name="Van Der Wolf J."/>
        </authorList>
    </citation>
    <scope>NUCLEOTIDE SEQUENCE [LARGE SCALE GENOMIC DNA]</scope>
    <source>
        <strain evidence="2 3">H7001</strain>
    </source>
</reference>
<sequence length="459" mass="50776">MGHYDSRGNYSPTPGPCIPLPPRNPERRATPPYDGDFYSHARRTTEYEVPPSTCHIGLKFIWDNGEGLGCDLPCVLMPANGAPIRTRLDEYSRFVGSIPDGPYQAQMLADFDAEEPVLRHRAEVQAALEAILDAERAEAAALQAIQDQRGFVANAFYTHLAIGKGALYGAWGLVKSFKEYGDLINPFVTFSNVVAAAWNADASNGGSWMASFRDNFSQEQHRELVEALGFDPSKISREQLADIYETACFVMADGPSRDLLARFAVDYVKAQNREEIAEFTGAVVFEIVLIALLVMYSGGAGLAAKGAASVRNLALTQRLGNGLKRLGQGLKNARIKKAGRAEGKGAGAQIVRLEWPKDIDPATLYRPDRKLVNDKHGRPVPDVQEPHTQLANRRGRKDEYRQAREWHMNKDGKLEPKRDIDFTDHGRPIEHTNPHQHDFTPNLTGGTPKHGPAKPLEYP</sequence>